<proteinExistence type="predicted"/>
<dbReference type="EMBL" id="JN885999">
    <property type="protein sequence ID" value="AEX63070.1"/>
    <property type="molecule type" value="Genomic_DNA"/>
</dbReference>
<evidence type="ECO:0000313" key="1">
    <source>
        <dbReference type="EMBL" id="AEX63070.1"/>
    </source>
</evidence>
<sequence length="15" mass="1872">MVKNFKIISKLYFKI</sequence>
<accession>H2EF05</accession>
<name>H2EF05_9VIRU</name>
<organism evidence="1">
    <name type="scientific">Moumouvirus sp. 'Monve'</name>
    <dbReference type="NCBI Taxonomy" id="1128131"/>
    <lineage>
        <taxon>Viruses</taxon>
        <taxon>Varidnaviria</taxon>
        <taxon>Bamfordvirae</taxon>
        <taxon>Nucleocytoviricota</taxon>
        <taxon>Megaviricetes</taxon>
        <taxon>Imitervirales</taxon>
        <taxon>Mimiviridae</taxon>
        <taxon>Megamimivirinae</taxon>
        <taxon>Moumouvirus</taxon>
    </lineage>
</organism>
<reference evidence="1" key="1">
    <citation type="submission" date="2011-10" db="EMBL/GenBank/DDBJ databases">
        <title>Provirophages and transpovirons: unique mobilome of giant viruses.</title>
        <authorList>
            <person name="Desnues C."/>
            <person name="LaScola B."/>
            <person name="Yutin N."/>
            <person name="Fournous G."/>
            <person name="Koonin E."/>
            <person name="Raoult D."/>
        </authorList>
    </citation>
    <scope>NUCLEOTIDE SEQUENCE</scope>
    <source>
        <strain evidence="1">Mv13-mv</strain>
    </source>
</reference>
<gene>
    <name evidence="1" type="ORF">mv_L868</name>
</gene>
<protein>
    <submittedName>
        <fullName evidence="1">Uncharacterized protein</fullName>
    </submittedName>
</protein>